<dbReference type="AlphaFoldDB" id="A0A8X6RXQ8"/>
<keyword evidence="3" id="KW-1185">Reference proteome</keyword>
<sequence>MPSRRNKKKFKQRTESEREKIIGLREGGFSYRAMGACGRRNSSTEQLGAGWSTATGVPMSASSIRRRLLHRRLSAKVPLYKILLTANHQRLRLQWAHEHKA</sequence>
<evidence type="ECO:0000313" key="2">
    <source>
        <dbReference type="EMBL" id="GFX96882.1"/>
    </source>
</evidence>
<proteinExistence type="predicted"/>
<dbReference type="GO" id="GO:0015074">
    <property type="term" value="P:DNA integration"/>
    <property type="evidence" value="ECO:0007669"/>
    <property type="project" value="InterPro"/>
</dbReference>
<gene>
    <name evidence="2" type="primary">NCL1_16401</name>
    <name evidence="2" type="ORF">TNCV_1996141</name>
</gene>
<accession>A0A8X6RXQ8</accession>
<reference evidence="2" key="1">
    <citation type="submission" date="2020-08" db="EMBL/GenBank/DDBJ databases">
        <title>Multicomponent nature underlies the extraordinary mechanical properties of spider dragline silk.</title>
        <authorList>
            <person name="Kono N."/>
            <person name="Nakamura H."/>
            <person name="Mori M."/>
            <person name="Yoshida Y."/>
            <person name="Ohtoshi R."/>
            <person name="Malay A.D."/>
            <person name="Moran D.A.P."/>
            <person name="Tomita M."/>
            <person name="Numata K."/>
            <person name="Arakawa K."/>
        </authorList>
    </citation>
    <scope>NUCLEOTIDE SEQUENCE</scope>
</reference>
<dbReference type="GO" id="GO:0006313">
    <property type="term" value="P:DNA transposition"/>
    <property type="evidence" value="ECO:0007669"/>
    <property type="project" value="InterPro"/>
</dbReference>
<feature type="domain" description="Transposase Tc1-like" evidence="1">
    <location>
        <begin position="39"/>
        <end position="100"/>
    </location>
</feature>
<name>A0A8X6RXQ8_TRICX</name>
<evidence type="ECO:0000259" key="1">
    <source>
        <dbReference type="Pfam" id="PF01498"/>
    </source>
</evidence>
<organism evidence="2 3">
    <name type="scientific">Trichonephila clavipes</name>
    <name type="common">Golden silk orbweaver</name>
    <name type="synonym">Nephila clavipes</name>
    <dbReference type="NCBI Taxonomy" id="2585209"/>
    <lineage>
        <taxon>Eukaryota</taxon>
        <taxon>Metazoa</taxon>
        <taxon>Ecdysozoa</taxon>
        <taxon>Arthropoda</taxon>
        <taxon>Chelicerata</taxon>
        <taxon>Arachnida</taxon>
        <taxon>Araneae</taxon>
        <taxon>Araneomorphae</taxon>
        <taxon>Entelegynae</taxon>
        <taxon>Araneoidea</taxon>
        <taxon>Nephilidae</taxon>
        <taxon>Trichonephila</taxon>
    </lineage>
</organism>
<dbReference type="InterPro" id="IPR002492">
    <property type="entry name" value="Transposase_Tc1-like"/>
</dbReference>
<protein>
    <submittedName>
        <fullName evidence="2">Transposable element Tcb2 transposase</fullName>
    </submittedName>
</protein>
<dbReference type="EMBL" id="BMAU01021195">
    <property type="protein sequence ID" value="GFX96882.1"/>
    <property type="molecule type" value="Genomic_DNA"/>
</dbReference>
<comment type="caution">
    <text evidence="2">The sequence shown here is derived from an EMBL/GenBank/DDBJ whole genome shotgun (WGS) entry which is preliminary data.</text>
</comment>
<dbReference type="Pfam" id="PF01498">
    <property type="entry name" value="HTH_Tnp_Tc3_2"/>
    <property type="match status" value="1"/>
</dbReference>
<dbReference type="Proteomes" id="UP000887159">
    <property type="component" value="Unassembled WGS sequence"/>
</dbReference>
<dbReference type="GO" id="GO:0003677">
    <property type="term" value="F:DNA binding"/>
    <property type="evidence" value="ECO:0007669"/>
    <property type="project" value="InterPro"/>
</dbReference>
<evidence type="ECO:0000313" key="3">
    <source>
        <dbReference type="Proteomes" id="UP000887159"/>
    </source>
</evidence>